<dbReference type="SUPFAM" id="SSF56112">
    <property type="entry name" value="Protein kinase-like (PK-like)"/>
    <property type="match status" value="1"/>
</dbReference>
<evidence type="ECO:0000256" key="17">
    <source>
        <dbReference type="ARBA" id="ARBA00023180"/>
    </source>
</evidence>
<dbReference type="PRINTS" id="PR00019">
    <property type="entry name" value="LEURICHRPT"/>
</dbReference>
<dbReference type="InterPro" id="IPR013210">
    <property type="entry name" value="LRR_N_plant-typ"/>
</dbReference>
<evidence type="ECO:0000256" key="11">
    <source>
        <dbReference type="ARBA" id="ARBA00022741"/>
    </source>
</evidence>
<evidence type="ECO:0000256" key="7">
    <source>
        <dbReference type="ARBA" id="ARBA00022679"/>
    </source>
</evidence>
<protein>
    <recommendedName>
        <fullName evidence="3">non-specific serine/threonine protein kinase</fullName>
        <ecNumber evidence="3">2.7.11.1</ecNumber>
    </recommendedName>
</protein>
<evidence type="ECO:0000256" key="19">
    <source>
        <dbReference type="ARBA" id="ARBA00048679"/>
    </source>
</evidence>
<dbReference type="GO" id="GO:0004674">
    <property type="term" value="F:protein serine/threonine kinase activity"/>
    <property type="evidence" value="ECO:0007669"/>
    <property type="project" value="UniProtKB-KW"/>
</dbReference>
<evidence type="ECO:0000259" key="22">
    <source>
        <dbReference type="PROSITE" id="PS50011"/>
    </source>
</evidence>
<dbReference type="InterPro" id="IPR001611">
    <property type="entry name" value="Leu-rich_rpt"/>
</dbReference>
<keyword evidence="11 20" id="KW-0547">Nucleotide-binding</keyword>
<dbReference type="GO" id="GO:0005886">
    <property type="term" value="C:plasma membrane"/>
    <property type="evidence" value="ECO:0007669"/>
    <property type="project" value="UniProtKB-SubCell"/>
</dbReference>
<keyword evidence="5" id="KW-0723">Serine/threonine-protein kinase</keyword>
<dbReference type="InterPro" id="IPR000719">
    <property type="entry name" value="Prot_kinase_dom"/>
</dbReference>
<dbReference type="GO" id="GO:0033612">
    <property type="term" value="F:receptor serine/threonine kinase binding"/>
    <property type="evidence" value="ECO:0007669"/>
    <property type="project" value="TreeGrafter"/>
</dbReference>
<keyword evidence="12" id="KW-0418">Kinase</keyword>
<comment type="catalytic activity">
    <reaction evidence="18">
        <text>L-threonyl-[protein] + ATP = O-phospho-L-threonyl-[protein] + ADP + H(+)</text>
        <dbReference type="Rhea" id="RHEA:46608"/>
        <dbReference type="Rhea" id="RHEA-COMP:11060"/>
        <dbReference type="Rhea" id="RHEA-COMP:11605"/>
        <dbReference type="ChEBI" id="CHEBI:15378"/>
        <dbReference type="ChEBI" id="CHEBI:30013"/>
        <dbReference type="ChEBI" id="CHEBI:30616"/>
        <dbReference type="ChEBI" id="CHEBI:61977"/>
        <dbReference type="ChEBI" id="CHEBI:456216"/>
        <dbReference type="EC" id="2.7.11.1"/>
    </reaction>
</comment>
<keyword evidence="14 21" id="KW-1133">Transmembrane helix</keyword>
<comment type="similarity">
    <text evidence="2">Belongs to the protein kinase superfamily. Ser/Thr protein kinase family.</text>
</comment>
<feature type="binding site" evidence="20">
    <location>
        <position position="743"/>
    </location>
    <ligand>
        <name>ATP</name>
        <dbReference type="ChEBI" id="CHEBI:30616"/>
    </ligand>
</feature>
<dbReference type="FunFam" id="3.80.10.10:FF:000385">
    <property type="entry name" value="Leucine-rich repeat family protein"/>
    <property type="match status" value="1"/>
</dbReference>
<dbReference type="Pfam" id="PF00069">
    <property type="entry name" value="Pkinase"/>
    <property type="match status" value="1"/>
</dbReference>
<evidence type="ECO:0000256" key="5">
    <source>
        <dbReference type="ARBA" id="ARBA00022527"/>
    </source>
</evidence>
<keyword evidence="8 21" id="KW-0812">Transmembrane</keyword>
<dbReference type="Gene3D" id="3.80.10.10">
    <property type="entry name" value="Ribonuclease Inhibitor"/>
    <property type="match status" value="3"/>
</dbReference>
<dbReference type="Pfam" id="PF13855">
    <property type="entry name" value="LRR_8"/>
    <property type="match status" value="1"/>
</dbReference>
<dbReference type="FunFam" id="1.10.510.10:FF:000569">
    <property type="entry name" value="Serine/threonine-protein kinase-like protein CCR4"/>
    <property type="match status" value="1"/>
</dbReference>
<dbReference type="Pfam" id="PF08263">
    <property type="entry name" value="LRRNT_2"/>
    <property type="match status" value="1"/>
</dbReference>
<evidence type="ECO:0000256" key="13">
    <source>
        <dbReference type="ARBA" id="ARBA00022840"/>
    </source>
</evidence>
<comment type="catalytic activity">
    <reaction evidence="19">
        <text>L-seryl-[protein] + ATP = O-phospho-L-seryl-[protein] + ADP + H(+)</text>
        <dbReference type="Rhea" id="RHEA:17989"/>
        <dbReference type="Rhea" id="RHEA-COMP:9863"/>
        <dbReference type="Rhea" id="RHEA-COMP:11604"/>
        <dbReference type="ChEBI" id="CHEBI:15378"/>
        <dbReference type="ChEBI" id="CHEBI:29999"/>
        <dbReference type="ChEBI" id="CHEBI:30616"/>
        <dbReference type="ChEBI" id="CHEBI:83421"/>
        <dbReference type="ChEBI" id="CHEBI:456216"/>
        <dbReference type="EC" id="2.7.11.1"/>
    </reaction>
</comment>
<comment type="subcellular location">
    <subcellularLocation>
        <location evidence="1">Cell membrane</location>
        <topology evidence="1">Single-pass membrane protein</topology>
    </subcellularLocation>
</comment>
<evidence type="ECO:0000256" key="18">
    <source>
        <dbReference type="ARBA" id="ARBA00047899"/>
    </source>
</evidence>
<evidence type="ECO:0000256" key="3">
    <source>
        <dbReference type="ARBA" id="ARBA00012513"/>
    </source>
</evidence>
<keyword evidence="13 20" id="KW-0067">ATP-binding</keyword>
<dbReference type="CDD" id="cd14066">
    <property type="entry name" value="STKc_IRAK"/>
    <property type="match status" value="1"/>
</dbReference>
<dbReference type="PROSITE" id="PS00108">
    <property type="entry name" value="PROTEIN_KINASE_ST"/>
    <property type="match status" value="1"/>
</dbReference>
<dbReference type="SMART" id="SM00369">
    <property type="entry name" value="LRR_TYP"/>
    <property type="match status" value="8"/>
</dbReference>
<reference evidence="23" key="1">
    <citation type="submission" date="2020-07" db="EMBL/GenBank/DDBJ databases">
        <authorList>
            <person name="Lin J."/>
        </authorList>
    </citation>
    <scope>NUCLEOTIDE SEQUENCE</scope>
</reference>
<dbReference type="InterPro" id="IPR032675">
    <property type="entry name" value="LRR_dom_sf"/>
</dbReference>
<evidence type="ECO:0000256" key="21">
    <source>
        <dbReference type="SAM" id="Phobius"/>
    </source>
</evidence>
<feature type="transmembrane region" description="Helical" evidence="21">
    <location>
        <begin position="654"/>
        <end position="676"/>
    </location>
</feature>
<organism evidence="23">
    <name type="scientific">Ananas comosus var. bracteatus</name>
    <name type="common">red pineapple</name>
    <dbReference type="NCBI Taxonomy" id="296719"/>
    <lineage>
        <taxon>Eukaryota</taxon>
        <taxon>Viridiplantae</taxon>
        <taxon>Streptophyta</taxon>
        <taxon>Embryophyta</taxon>
        <taxon>Tracheophyta</taxon>
        <taxon>Spermatophyta</taxon>
        <taxon>Magnoliopsida</taxon>
        <taxon>Liliopsida</taxon>
        <taxon>Poales</taxon>
        <taxon>Bromeliaceae</taxon>
        <taxon>Bromelioideae</taxon>
        <taxon>Ananas</taxon>
    </lineage>
</organism>
<dbReference type="InterPro" id="IPR011009">
    <property type="entry name" value="Kinase-like_dom_sf"/>
</dbReference>
<evidence type="ECO:0000256" key="2">
    <source>
        <dbReference type="ARBA" id="ARBA00008684"/>
    </source>
</evidence>
<keyword evidence="7" id="KW-0808">Transferase</keyword>
<dbReference type="Gene3D" id="3.30.200.20">
    <property type="entry name" value="Phosphorylase Kinase, domain 1"/>
    <property type="match status" value="1"/>
</dbReference>
<dbReference type="InterPro" id="IPR003591">
    <property type="entry name" value="Leu-rich_rpt_typical-subtyp"/>
</dbReference>
<evidence type="ECO:0000256" key="14">
    <source>
        <dbReference type="ARBA" id="ARBA00022989"/>
    </source>
</evidence>
<keyword evidence="4" id="KW-1003">Cell membrane</keyword>
<feature type="domain" description="Protein kinase" evidence="22">
    <location>
        <begin position="715"/>
        <end position="990"/>
    </location>
</feature>
<dbReference type="Pfam" id="PF00560">
    <property type="entry name" value="LRR_1"/>
    <property type="match status" value="10"/>
</dbReference>
<dbReference type="Gene3D" id="1.10.510.10">
    <property type="entry name" value="Transferase(Phosphotransferase) domain 1"/>
    <property type="match status" value="1"/>
</dbReference>
<evidence type="ECO:0000256" key="12">
    <source>
        <dbReference type="ARBA" id="ARBA00022777"/>
    </source>
</evidence>
<gene>
    <name evidence="23" type="ORF">CB5_LOCUS18692</name>
</gene>
<keyword evidence="17" id="KW-0325">Glycoprotein</keyword>
<keyword evidence="6" id="KW-0433">Leucine-rich repeat</keyword>
<evidence type="ECO:0000256" key="4">
    <source>
        <dbReference type="ARBA" id="ARBA00022475"/>
    </source>
</evidence>
<dbReference type="FunFam" id="3.80.10.10:FF:000095">
    <property type="entry name" value="LRR receptor-like serine/threonine-protein kinase GSO1"/>
    <property type="match status" value="1"/>
</dbReference>
<dbReference type="GO" id="GO:0005524">
    <property type="term" value="F:ATP binding"/>
    <property type="evidence" value="ECO:0007669"/>
    <property type="project" value="UniProtKB-UniRule"/>
</dbReference>
<dbReference type="PROSITE" id="PS50011">
    <property type="entry name" value="PROTEIN_KINASE_DOM"/>
    <property type="match status" value="1"/>
</dbReference>
<dbReference type="InterPro" id="IPR017441">
    <property type="entry name" value="Protein_kinase_ATP_BS"/>
</dbReference>
<evidence type="ECO:0000256" key="8">
    <source>
        <dbReference type="ARBA" id="ARBA00022692"/>
    </source>
</evidence>
<name>A0A6V7PXH2_ANACO</name>
<dbReference type="InterPro" id="IPR050647">
    <property type="entry name" value="Plant_LRR-RLKs"/>
</dbReference>
<evidence type="ECO:0000256" key="6">
    <source>
        <dbReference type="ARBA" id="ARBA00022614"/>
    </source>
</evidence>
<keyword evidence="15 21" id="KW-0472">Membrane</keyword>
<evidence type="ECO:0000256" key="10">
    <source>
        <dbReference type="ARBA" id="ARBA00022737"/>
    </source>
</evidence>
<keyword evidence="9" id="KW-0732">Signal</keyword>
<sequence>MLLLLLQRLLSFVIIISIIIIILILRPAYTSPSSPPSSESSTPLLSFLARLPPLPSQQLLQWNSSAPPCHWSGVSCSPRSDRITSLNLSGIGLSGPLAESAPSLCGLPSLRSLDLSLNGFSGPIPSQLGSCARLRALLLNGNNLSGPIPLDFFRSGRLVKLDLGENSLSGAIPRSEHWPVPVADDALHLGNRLTGLIPPSIGDLRDLQYLLLARNQLGGPIPPEIGNCRLLLELQLQENLIGGSIPPEICQLQNLQKLYLYKNHLEGAIPNCIWRMHNLVSLVLYNNSLSGEMPTEVALLGQLNYINLAYNNLTGEIPYSLGRNTIGGLKLVDLTGNNFYGPIPPDLCAGGNLSVLVLGHNQFNGSFPGEIIARCSSLRRVILCSNSFRGNIPVNMSVNLGISYLDLSSNFLEGSIPSRLGYWHNLSMLDISNNSLSGPIPPELGNLKNLATLRASSNKLTGSIPAELGGCTKLLRLDLTRNNLSGNIPVEITTLVSLQNLLLSGNKLSGTIPDSFTALQGLLELELGNNTLEGSIPRSLGNLQFIYLSLNVSNNRLSGEIPSTLGNLDKLQILDLSNNSLSGQIPSSLDNMVSLSFVNVSFNQLTGALPNSWVKFVVSSPGSFVGNPYICLQAKDGNDCEKEPIQHHGKTRRIIIILMVLGFVILLGGLCGTIHVTMRARRLSAPQVSIRSIDSTEDLPEDLTYEDILRATGNLSEKYVIGRGRHGTVYCTEFGWGKKWAVKMVDLSESSFSIEIKVLNSVKHRNLVKMAGYCIRDGFGLILYEYISGGTLYEVLHQRKPQVSLDWKSRYRIALGIAQGLSYLHHDCVPQIIHRDIKSSNILMDSELEPKIGDFGMAKMISSIDSSSTMSAIVGTLGYIAPECGYSTRVNEKCDVYSYGVVLLELLSRKLPVDPSFGDGVDIVQWMKSKLQKTDYENAICYLDEEIIYWEEVEQAKVLKLLELAISCTQLACEARPSMREIVKTLIKAG</sequence>
<keyword evidence="16" id="KW-0675">Receptor</keyword>
<evidence type="ECO:0000256" key="1">
    <source>
        <dbReference type="ARBA" id="ARBA00004162"/>
    </source>
</evidence>
<evidence type="ECO:0000256" key="9">
    <source>
        <dbReference type="ARBA" id="ARBA00022729"/>
    </source>
</evidence>
<dbReference type="InterPro" id="IPR008271">
    <property type="entry name" value="Ser/Thr_kinase_AS"/>
</dbReference>
<dbReference type="AlphaFoldDB" id="A0A6V7PXH2"/>
<dbReference type="PROSITE" id="PS00107">
    <property type="entry name" value="PROTEIN_KINASE_ATP"/>
    <property type="match status" value="1"/>
</dbReference>
<dbReference type="SMART" id="SM00220">
    <property type="entry name" value="S_TKc"/>
    <property type="match status" value="1"/>
</dbReference>
<dbReference type="EMBL" id="LR862153">
    <property type="protein sequence ID" value="CAD1835481.1"/>
    <property type="molecule type" value="Genomic_DNA"/>
</dbReference>
<proteinExistence type="inferred from homology"/>
<keyword evidence="10" id="KW-0677">Repeat</keyword>
<dbReference type="PANTHER" id="PTHR48056:SF36">
    <property type="entry name" value="OS10G0155800 PROTEIN"/>
    <property type="match status" value="1"/>
</dbReference>
<dbReference type="SUPFAM" id="SSF52058">
    <property type="entry name" value="L domain-like"/>
    <property type="match status" value="3"/>
</dbReference>
<dbReference type="EC" id="2.7.11.1" evidence="3"/>
<evidence type="ECO:0000256" key="15">
    <source>
        <dbReference type="ARBA" id="ARBA00023136"/>
    </source>
</evidence>
<dbReference type="PANTHER" id="PTHR48056">
    <property type="entry name" value="LRR RECEPTOR-LIKE SERINE/THREONINE-PROTEIN KINASE-RELATED"/>
    <property type="match status" value="1"/>
</dbReference>
<feature type="transmembrane region" description="Helical" evidence="21">
    <location>
        <begin position="9"/>
        <end position="29"/>
    </location>
</feature>
<evidence type="ECO:0000313" key="23">
    <source>
        <dbReference type="EMBL" id="CAD1835481.1"/>
    </source>
</evidence>
<evidence type="ECO:0000256" key="20">
    <source>
        <dbReference type="PROSITE-ProRule" id="PRU10141"/>
    </source>
</evidence>
<evidence type="ECO:0000256" key="16">
    <source>
        <dbReference type="ARBA" id="ARBA00023170"/>
    </source>
</evidence>
<accession>A0A6V7PXH2</accession>